<reference evidence="1" key="1">
    <citation type="submission" date="2018-05" db="EMBL/GenBank/DDBJ databases">
        <authorList>
            <person name="Lanie J.A."/>
            <person name="Ng W.-L."/>
            <person name="Kazmierczak K.M."/>
            <person name="Andrzejewski T.M."/>
            <person name="Davidsen T.M."/>
            <person name="Wayne K.J."/>
            <person name="Tettelin H."/>
            <person name="Glass J.I."/>
            <person name="Rusch D."/>
            <person name="Podicherti R."/>
            <person name="Tsui H.-C.T."/>
            <person name="Winkler M.E."/>
        </authorList>
    </citation>
    <scope>NUCLEOTIDE SEQUENCE</scope>
</reference>
<dbReference type="SUPFAM" id="SSF51197">
    <property type="entry name" value="Clavaminate synthase-like"/>
    <property type="match status" value="1"/>
</dbReference>
<dbReference type="Gene3D" id="2.60.120.620">
    <property type="entry name" value="q2cbj1_9rhob like domain"/>
    <property type="match status" value="1"/>
</dbReference>
<dbReference type="EMBL" id="UINC01030142">
    <property type="protein sequence ID" value="SVB14041.1"/>
    <property type="molecule type" value="Genomic_DNA"/>
</dbReference>
<name>A0A382BKH3_9ZZZZ</name>
<evidence type="ECO:0000313" key="1">
    <source>
        <dbReference type="EMBL" id="SVB14041.1"/>
    </source>
</evidence>
<protein>
    <submittedName>
        <fullName evidence="1">Uncharacterized protein</fullName>
    </submittedName>
</protein>
<proteinExistence type="predicted"/>
<organism evidence="1">
    <name type="scientific">marine metagenome</name>
    <dbReference type="NCBI Taxonomy" id="408172"/>
    <lineage>
        <taxon>unclassified sequences</taxon>
        <taxon>metagenomes</taxon>
        <taxon>ecological metagenomes</taxon>
    </lineage>
</organism>
<accession>A0A382BKH3</accession>
<gene>
    <name evidence="1" type="ORF">METZ01_LOCUS166895</name>
</gene>
<dbReference type="AlphaFoldDB" id="A0A382BKH3"/>
<sequence>MLIFSEAVRHSACPWEQDTPRMALFFCYNHINVRHHKPRVTDEMLAGMTPERRRFFNEVYHPQFDR</sequence>